<reference evidence="8" key="1">
    <citation type="submission" date="2022-10" db="EMBL/GenBank/DDBJ databases">
        <authorList>
            <person name="Chen Y."/>
            <person name="Dougan E. K."/>
            <person name="Chan C."/>
            <person name="Rhodes N."/>
            <person name="Thang M."/>
        </authorList>
    </citation>
    <scope>NUCLEOTIDE SEQUENCE</scope>
</reference>
<evidence type="ECO:0000313" key="9">
    <source>
        <dbReference type="EMBL" id="CAL1129760.1"/>
    </source>
</evidence>
<feature type="region of interest" description="Disordered" evidence="6">
    <location>
        <begin position="1149"/>
        <end position="1204"/>
    </location>
</feature>
<comment type="caution">
    <text evidence="8">The sequence shown here is derived from an EMBL/GenBank/DDBJ whole genome shotgun (WGS) entry which is preliminary data.</text>
</comment>
<dbReference type="EMBL" id="CAMXCT030000267">
    <property type="protein sequence ID" value="CAL4763697.1"/>
    <property type="molecule type" value="Genomic_DNA"/>
</dbReference>
<evidence type="ECO:0000256" key="4">
    <source>
        <dbReference type="ARBA" id="ARBA00022989"/>
    </source>
</evidence>
<feature type="compositionally biased region" description="Polar residues" evidence="6">
    <location>
        <begin position="1311"/>
        <end position="1330"/>
    </location>
</feature>
<dbReference type="Pfam" id="PF02010">
    <property type="entry name" value="REJ"/>
    <property type="match status" value="1"/>
</dbReference>
<feature type="region of interest" description="Disordered" evidence="6">
    <location>
        <begin position="1228"/>
        <end position="1285"/>
    </location>
</feature>
<dbReference type="InterPro" id="IPR002859">
    <property type="entry name" value="PKD/REJ-like"/>
</dbReference>
<keyword evidence="3" id="KW-0677">Repeat</keyword>
<dbReference type="Gene3D" id="2.60.40.10">
    <property type="entry name" value="Immunoglobulins"/>
    <property type="match status" value="1"/>
</dbReference>
<accession>A0A9P1FJ21</accession>
<comment type="subcellular location">
    <subcellularLocation>
        <location evidence="1">Membrane</location>
    </subcellularLocation>
</comment>
<feature type="compositionally biased region" description="Polar residues" evidence="6">
    <location>
        <begin position="1083"/>
        <end position="1102"/>
    </location>
</feature>
<feature type="region of interest" description="Disordered" evidence="6">
    <location>
        <begin position="1083"/>
        <end position="1128"/>
    </location>
</feature>
<gene>
    <name evidence="8" type="ORF">C1SCF055_LOCUS4608</name>
</gene>
<evidence type="ECO:0000313" key="10">
    <source>
        <dbReference type="EMBL" id="CAL4763697.1"/>
    </source>
</evidence>
<protein>
    <submittedName>
        <fullName evidence="10">Galactosylceramidase (Galactosylceramidase)</fullName>
    </submittedName>
</protein>
<proteinExistence type="predicted"/>
<dbReference type="InterPro" id="IPR013783">
    <property type="entry name" value="Ig-like_fold"/>
</dbReference>
<feature type="region of interest" description="Disordered" evidence="6">
    <location>
        <begin position="1297"/>
        <end position="1379"/>
    </location>
</feature>
<sequence>MTTAARPTLAISQLELFTAVEAVKGRMGSNFFATQFQLEFQVSITNWLGRSDQATVVVDLENSEEPMPIVTPTSAVSTTIYNSDPVAFSVQTLYADTSSCSNTNSTPQQIVVTWEYSENFGAYQAFPVSLKDLDRSPGGIRFNGYTFQSNTFHQFRVTAQYEGASSVWLSEFTRWQAGARQYVFNLTVAPPAPPVVRIIGPSSVSDACSFSLDASGSYDPSLQPGTAADLAFEWSCVSSTGSDCALSNFATPTATDGSGTAGAQITVAGGELAEGFYNFTVSVRRTGETEATVSLWQLEISAGALPPVSIAVPWSEGEAVSTQMGWRLGPTIATVQGSQGCTVPTSWAWKFVLVEDNSQSSILAFMSTSISGSGSLTLSTSEFLDRFLIPGNRYYYAILQAANQAEMDILEAGPLDDLGRAMALGAKVVKSAAFLADGPPSGGIVQSSPQAGYAVTNSFSGTTFAWYDEDVSTLSYAFYLLPFRQNLTMTSDGNGGIVLDGQFQNPVVDWTNVSSPLYWSRQGGSFLKNVSDPNAAQWDVSVGVGAYVMAAVARDRFGAVTAAYTPGPLVEAPPGGVSPELAANLLDTALSSGDETVILGALGSLTSVPVAARNWDQASADAAQAEAVTTKKLEALDAAAGVVGASSASLTMFGDVANNLLQSESGGASANVAEQASGALDTVLTAALDSEGIDAGAGESLLRATTSVGDSFATSSSDSDVAKGARASKLRVLFSKLGSALLQQMPAGASSSVSTVEGGKGTEIAVVKEDLSAAQESGVSSDGAQIPASALARRLQSGCTSLAVQNTNFVGSNPFNYLTRSLGKNAYVANDATVRTLELKQCDTSLVRPNLDPPIALKLQLQLVEVVEKNHGRNAVPGLAPEGYVYEPVCVRLDETSELLPQQEWTVDSMTWLLPSSYGATELECLAGTGGGSYAAIYVPVKLETTLTSTSMTSTRTLVTTVTSVPVEVQFTDGGMVFGVVLAGIALVVVAGAIGWQCYVGNVKVQKPEMPRELLKQVSDQWQGMKEKMQWKSARVGTEPTGPGTERKEAWPENPQPKPQAERKQARSDAQDHFWDWANDLIKSTSQGDAPTPPHTKSSGQSFALGPPKVGSPPTLPPRFSVRRPSVEKEEYFQSFAQELREMVSSGIPGLIADSPVDVIPPSPPPKRSVQSSFPALPPAPPPRPRRDTSSAVSTVPPQLANAERVAVRVDQAYSDWMNDFASVAALAPSARESPDSPPPPPPRPPLQSMLPGPPPRPAIANQAAELKAPPPLNRGGSASLSELRNFAKAPPLPAAALAGTLPLPPPPPRSDSQMSVLSPPSLKAGSQLSRALPKHQPLHPPLPKGASVRSTSSATGAPPIPGAISGEGSHTPREHHSR</sequence>
<evidence type="ECO:0000256" key="3">
    <source>
        <dbReference type="ARBA" id="ARBA00022737"/>
    </source>
</evidence>
<evidence type="ECO:0000256" key="6">
    <source>
        <dbReference type="SAM" id="MobiDB-lite"/>
    </source>
</evidence>
<dbReference type="GO" id="GO:0006816">
    <property type="term" value="P:calcium ion transport"/>
    <property type="evidence" value="ECO:0007669"/>
    <property type="project" value="TreeGrafter"/>
</dbReference>
<dbReference type="EMBL" id="CAMXCT020000267">
    <property type="protein sequence ID" value="CAL1129760.1"/>
    <property type="molecule type" value="Genomic_DNA"/>
</dbReference>
<feature type="compositionally biased region" description="Basic and acidic residues" evidence="6">
    <location>
        <begin position="1060"/>
        <end position="1070"/>
    </location>
</feature>
<name>A0A9P1FJ21_9DINO</name>
<dbReference type="OrthoDB" id="439351at2759"/>
<keyword evidence="11" id="KW-1185">Reference proteome</keyword>
<keyword evidence="5" id="KW-0472">Membrane</keyword>
<evidence type="ECO:0000256" key="1">
    <source>
        <dbReference type="ARBA" id="ARBA00004370"/>
    </source>
</evidence>
<evidence type="ECO:0000256" key="2">
    <source>
        <dbReference type="ARBA" id="ARBA00022692"/>
    </source>
</evidence>
<evidence type="ECO:0000313" key="11">
    <source>
        <dbReference type="Proteomes" id="UP001152797"/>
    </source>
</evidence>
<dbReference type="Proteomes" id="UP001152797">
    <property type="component" value="Unassembled WGS sequence"/>
</dbReference>
<feature type="domain" description="PKD/REJ-like" evidence="7">
    <location>
        <begin position="203"/>
        <end position="483"/>
    </location>
</feature>
<organism evidence="8">
    <name type="scientific">Cladocopium goreaui</name>
    <dbReference type="NCBI Taxonomy" id="2562237"/>
    <lineage>
        <taxon>Eukaryota</taxon>
        <taxon>Sar</taxon>
        <taxon>Alveolata</taxon>
        <taxon>Dinophyceae</taxon>
        <taxon>Suessiales</taxon>
        <taxon>Symbiodiniaceae</taxon>
        <taxon>Cladocopium</taxon>
    </lineage>
</organism>
<evidence type="ECO:0000259" key="7">
    <source>
        <dbReference type="Pfam" id="PF02010"/>
    </source>
</evidence>
<dbReference type="PANTHER" id="PTHR46730">
    <property type="entry name" value="POLYCYSTIN-1"/>
    <property type="match status" value="1"/>
</dbReference>
<dbReference type="EMBL" id="CAMXCT010000267">
    <property type="protein sequence ID" value="CAI3976385.1"/>
    <property type="molecule type" value="Genomic_DNA"/>
</dbReference>
<keyword evidence="2" id="KW-0812">Transmembrane</keyword>
<keyword evidence="4" id="KW-1133">Transmembrane helix</keyword>
<feature type="compositionally biased region" description="Pro residues" evidence="6">
    <location>
        <begin position="1236"/>
        <end position="1258"/>
    </location>
</feature>
<feature type="region of interest" description="Disordered" evidence="6">
    <location>
        <begin position="1026"/>
        <end position="1070"/>
    </location>
</feature>
<evidence type="ECO:0000256" key="5">
    <source>
        <dbReference type="ARBA" id="ARBA00023136"/>
    </source>
</evidence>
<evidence type="ECO:0000313" key="8">
    <source>
        <dbReference type="EMBL" id="CAI3976385.1"/>
    </source>
</evidence>
<dbReference type="PANTHER" id="PTHR46730:SF1">
    <property type="entry name" value="PLAT DOMAIN-CONTAINING PROTEIN"/>
    <property type="match status" value="1"/>
</dbReference>
<dbReference type="GO" id="GO:0005886">
    <property type="term" value="C:plasma membrane"/>
    <property type="evidence" value="ECO:0007669"/>
    <property type="project" value="TreeGrafter"/>
</dbReference>
<dbReference type="GO" id="GO:0005261">
    <property type="term" value="F:monoatomic cation channel activity"/>
    <property type="evidence" value="ECO:0007669"/>
    <property type="project" value="TreeGrafter"/>
</dbReference>
<reference evidence="9" key="2">
    <citation type="submission" date="2024-04" db="EMBL/GenBank/DDBJ databases">
        <authorList>
            <person name="Chen Y."/>
            <person name="Shah S."/>
            <person name="Dougan E. K."/>
            <person name="Thang M."/>
            <person name="Chan C."/>
        </authorList>
    </citation>
    <scope>NUCLEOTIDE SEQUENCE [LARGE SCALE GENOMIC DNA]</scope>
</reference>